<organism evidence="1 2">
    <name type="scientific">Araneus ventricosus</name>
    <name type="common">Orbweaver spider</name>
    <name type="synonym">Epeira ventricosa</name>
    <dbReference type="NCBI Taxonomy" id="182803"/>
    <lineage>
        <taxon>Eukaryota</taxon>
        <taxon>Metazoa</taxon>
        <taxon>Ecdysozoa</taxon>
        <taxon>Arthropoda</taxon>
        <taxon>Chelicerata</taxon>
        <taxon>Arachnida</taxon>
        <taxon>Araneae</taxon>
        <taxon>Araneomorphae</taxon>
        <taxon>Entelegynae</taxon>
        <taxon>Araneoidea</taxon>
        <taxon>Araneidae</taxon>
        <taxon>Araneus</taxon>
    </lineage>
</organism>
<dbReference type="EMBL" id="BGPR01032160">
    <property type="protein sequence ID" value="GBO05577.1"/>
    <property type="molecule type" value="Genomic_DNA"/>
</dbReference>
<evidence type="ECO:0000313" key="1">
    <source>
        <dbReference type="EMBL" id="GBO05577.1"/>
    </source>
</evidence>
<name>A0A4Y2U1V9_ARAVE</name>
<comment type="caution">
    <text evidence="1">The sequence shown here is derived from an EMBL/GenBank/DDBJ whole genome shotgun (WGS) entry which is preliminary data.</text>
</comment>
<gene>
    <name evidence="1" type="ORF">AVEN_26060_1</name>
</gene>
<keyword evidence="2" id="KW-1185">Reference proteome</keyword>
<evidence type="ECO:0000313" key="2">
    <source>
        <dbReference type="Proteomes" id="UP000499080"/>
    </source>
</evidence>
<sequence>MHLMASKKRDSKQQGVNINLHRITLRSDIVSGMCKGAQNSHVYFQPQPVIRTPVSTLHLDPICNASGKAFSISSQHQGFAEQLTMPHPYEKRYRCRVLAQRC</sequence>
<dbReference type="Proteomes" id="UP000499080">
    <property type="component" value="Unassembled WGS sequence"/>
</dbReference>
<dbReference type="AlphaFoldDB" id="A0A4Y2U1V9"/>
<proteinExistence type="predicted"/>
<accession>A0A4Y2U1V9</accession>
<reference evidence="1 2" key="1">
    <citation type="journal article" date="2019" name="Sci. Rep.">
        <title>Orb-weaving spider Araneus ventricosus genome elucidates the spidroin gene catalogue.</title>
        <authorList>
            <person name="Kono N."/>
            <person name="Nakamura H."/>
            <person name="Ohtoshi R."/>
            <person name="Moran D.A.P."/>
            <person name="Shinohara A."/>
            <person name="Yoshida Y."/>
            <person name="Fujiwara M."/>
            <person name="Mori M."/>
            <person name="Tomita M."/>
            <person name="Arakawa K."/>
        </authorList>
    </citation>
    <scope>NUCLEOTIDE SEQUENCE [LARGE SCALE GENOMIC DNA]</scope>
</reference>
<protein>
    <submittedName>
        <fullName evidence="1">Uncharacterized protein</fullName>
    </submittedName>
</protein>